<dbReference type="RefSeq" id="WP_237466220.1">
    <property type="nucleotide sequence ID" value="NZ_CAKLDI010000001.1"/>
</dbReference>
<accession>A0ABN8DWQ2</accession>
<dbReference type="Proteomes" id="UP000838672">
    <property type="component" value="Unassembled WGS sequence"/>
</dbReference>
<sequence length="249" mass="27885">MRTTKATLPITTLLASLLALPLHATVQLPDQLEYKGDTFPLTISPLALHFAMNPELKPAEGLITPSILRGYVATLGLENDVLVLNALNIERLDERDGCKINEVDIIDQQYPDQISRTLNWFSGVIPLAIHHASQKNQVIYADPEGLVAYDYLLLHIESGQLVKRELMSQTQYQAYHQQQFEQYKDTAQYQTQRQQLQQHGNLSAQDVEQLIFQQNSFSLLAVQPQPRAAKNAEKIAQPKSTTPAPASSS</sequence>
<evidence type="ECO:0000256" key="1">
    <source>
        <dbReference type="SAM" id="MobiDB-lite"/>
    </source>
</evidence>
<keyword evidence="2" id="KW-0732">Signal</keyword>
<evidence type="ECO:0000313" key="4">
    <source>
        <dbReference type="Proteomes" id="UP000838672"/>
    </source>
</evidence>
<feature type="compositionally biased region" description="Low complexity" evidence="1">
    <location>
        <begin position="240"/>
        <end position="249"/>
    </location>
</feature>
<organism evidence="3 4">
    <name type="scientific">Vibrio stylophorae</name>
    <dbReference type="NCBI Taxonomy" id="659351"/>
    <lineage>
        <taxon>Bacteria</taxon>
        <taxon>Pseudomonadati</taxon>
        <taxon>Pseudomonadota</taxon>
        <taxon>Gammaproteobacteria</taxon>
        <taxon>Vibrionales</taxon>
        <taxon>Vibrionaceae</taxon>
        <taxon>Vibrio</taxon>
    </lineage>
</organism>
<evidence type="ECO:0000313" key="3">
    <source>
        <dbReference type="EMBL" id="CAH0533802.1"/>
    </source>
</evidence>
<gene>
    <name evidence="3" type="ORF">VST7929_01677</name>
</gene>
<dbReference type="EMBL" id="CAKLDI010000001">
    <property type="protein sequence ID" value="CAH0533802.1"/>
    <property type="molecule type" value="Genomic_DNA"/>
</dbReference>
<protein>
    <submittedName>
        <fullName evidence="3">Uncharacterized protein</fullName>
    </submittedName>
</protein>
<reference evidence="3" key="1">
    <citation type="submission" date="2021-11" db="EMBL/GenBank/DDBJ databases">
        <authorList>
            <person name="Rodrigo-Torres L."/>
            <person name="Arahal R. D."/>
            <person name="Lucena T."/>
        </authorList>
    </citation>
    <scope>NUCLEOTIDE SEQUENCE</scope>
    <source>
        <strain evidence="3">CECT 7929</strain>
    </source>
</reference>
<evidence type="ECO:0000256" key="2">
    <source>
        <dbReference type="SAM" id="SignalP"/>
    </source>
</evidence>
<comment type="caution">
    <text evidence="3">The sequence shown here is derived from an EMBL/GenBank/DDBJ whole genome shotgun (WGS) entry which is preliminary data.</text>
</comment>
<feature type="signal peptide" evidence="2">
    <location>
        <begin position="1"/>
        <end position="24"/>
    </location>
</feature>
<feature type="chain" id="PRO_5046176722" evidence="2">
    <location>
        <begin position="25"/>
        <end position="249"/>
    </location>
</feature>
<keyword evidence="4" id="KW-1185">Reference proteome</keyword>
<feature type="region of interest" description="Disordered" evidence="1">
    <location>
        <begin position="228"/>
        <end position="249"/>
    </location>
</feature>
<proteinExistence type="predicted"/>
<name>A0ABN8DWQ2_9VIBR</name>